<evidence type="ECO:0000313" key="2">
    <source>
        <dbReference type="Proteomes" id="UP000077755"/>
    </source>
</evidence>
<dbReference type="PANTHER" id="PTHR11439:SF515">
    <property type="entry name" value="GAG-POL POLYPROTEIN"/>
    <property type="match status" value="1"/>
</dbReference>
<reference evidence="1" key="2">
    <citation type="submission" date="2022-03" db="EMBL/GenBank/DDBJ databases">
        <title>Draft title - Genomic analysis of global carrot germplasm unveils the trajectory of domestication and the origin of high carotenoid orange carrot.</title>
        <authorList>
            <person name="Iorizzo M."/>
            <person name="Ellison S."/>
            <person name="Senalik D."/>
            <person name="Macko-Podgorni A."/>
            <person name="Grzebelus D."/>
            <person name="Bostan H."/>
            <person name="Rolling W."/>
            <person name="Curaba J."/>
            <person name="Simon P."/>
        </authorList>
    </citation>
    <scope>NUCLEOTIDE SEQUENCE</scope>
    <source>
        <tissue evidence="1">Leaf</tissue>
    </source>
</reference>
<organism evidence="1 2">
    <name type="scientific">Daucus carota subsp. sativus</name>
    <name type="common">Carrot</name>
    <dbReference type="NCBI Taxonomy" id="79200"/>
    <lineage>
        <taxon>Eukaryota</taxon>
        <taxon>Viridiplantae</taxon>
        <taxon>Streptophyta</taxon>
        <taxon>Embryophyta</taxon>
        <taxon>Tracheophyta</taxon>
        <taxon>Spermatophyta</taxon>
        <taxon>Magnoliopsida</taxon>
        <taxon>eudicotyledons</taxon>
        <taxon>Gunneridae</taxon>
        <taxon>Pentapetalae</taxon>
        <taxon>asterids</taxon>
        <taxon>campanulids</taxon>
        <taxon>Apiales</taxon>
        <taxon>Apiaceae</taxon>
        <taxon>Apioideae</taxon>
        <taxon>Scandiceae</taxon>
        <taxon>Daucinae</taxon>
        <taxon>Daucus</taxon>
        <taxon>Daucus sect. Daucus</taxon>
    </lineage>
</organism>
<reference evidence="1" key="1">
    <citation type="journal article" date="2016" name="Nat. Genet.">
        <title>A high-quality carrot genome assembly provides new insights into carotenoid accumulation and asterid genome evolution.</title>
        <authorList>
            <person name="Iorizzo M."/>
            <person name="Ellison S."/>
            <person name="Senalik D."/>
            <person name="Zeng P."/>
            <person name="Satapoomin P."/>
            <person name="Huang J."/>
            <person name="Bowman M."/>
            <person name="Iovene M."/>
            <person name="Sanseverino W."/>
            <person name="Cavagnaro P."/>
            <person name="Yildiz M."/>
            <person name="Macko-Podgorni A."/>
            <person name="Moranska E."/>
            <person name="Grzebelus E."/>
            <person name="Grzebelus D."/>
            <person name="Ashrafi H."/>
            <person name="Zheng Z."/>
            <person name="Cheng S."/>
            <person name="Spooner D."/>
            <person name="Van Deynze A."/>
            <person name="Simon P."/>
        </authorList>
    </citation>
    <scope>NUCLEOTIDE SEQUENCE</scope>
    <source>
        <tissue evidence="1">Leaf</tissue>
    </source>
</reference>
<protein>
    <recommendedName>
        <fullName evidence="3">Reverse transcriptase Ty1/copia-type domain-containing protein</fullName>
    </recommendedName>
</protein>
<keyword evidence="2" id="KW-1185">Reference proteome</keyword>
<accession>A0AAF0WWS0</accession>
<dbReference type="CDD" id="cd09272">
    <property type="entry name" value="RNase_HI_RT_Ty1"/>
    <property type="match status" value="1"/>
</dbReference>
<gene>
    <name evidence="1" type="ORF">DCAR_0415227</name>
</gene>
<dbReference type="EMBL" id="CP093346">
    <property type="protein sequence ID" value="WOG95898.1"/>
    <property type="molecule type" value="Genomic_DNA"/>
</dbReference>
<dbReference type="Proteomes" id="UP000077755">
    <property type="component" value="Chromosome 4"/>
</dbReference>
<evidence type="ECO:0008006" key="3">
    <source>
        <dbReference type="Google" id="ProtNLM"/>
    </source>
</evidence>
<dbReference type="PANTHER" id="PTHR11439">
    <property type="entry name" value="GAG-POL-RELATED RETROTRANSPOSON"/>
    <property type="match status" value="1"/>
</dbReference>
<proteinExistence type="predicted"/>
<evidence type="ECO:0000313" key="1">
    <source>
        <dbReference type="EMBL" id="WOG95898.1"/>
    </source>
</evidence>
<sequence>MLSGYSDSDLGGQVDDRKSTGGMAFYLNESLITWVSQKQRCVALSSCEAEFMAATAAACQAIWLRNLLGKLTGGDIGPVILYIDNKSAIDLAKNPVFHGRSKHIDIRYHFIRECVERGEIVVKHIGTGDQRADVLTKAMATVKFERLRALLGIKNLQKPNLN</sequence>
<dbReference type="AlphaFoldDB" id="A0AAF0WWS0"/>
<name>A0AAF0WWS0_DAUCS</name>